<evidence type="ECO:0000256" key="2">
    <source>
        <dbReference type="ARBA" id="ARBA00022771"/>
    </source>
</evidence>
<dbReference type="SUPFAM" id="SSF57850">
    <property type="entry name" value="RING/U-box"/>
    <property type="match status" value="1"/>
</dbReference>
<protein>
    <submittedName>
        <fullName evidence="7">Uncharacterized protein LOC106810939</fullName>
    </submittedName>
</protein>
<organism evidence="6 7">
    <name type="scientific">Priapulus caudatus</name>
    <name type="common">Priapulid worm</name>
    <dbReference type="NCBI Taxonomy" id="37621"/>
    <lineage>
        <taxon>Eukaryota</taxon>
        <taxon>Metazoa</taxon>
        <taxon>Ecdysozoa</taxon>
        <taxon>Scalidophora</taxon>
        <taxon>Priapulida</taxon>
        <taxon>Priapulimorpha</taxon>
        <taxon>Priapulimorphida</taxon>
        <taxon>Priapulidae</taxon>
        <taxon>Priapulus</taxon>
    </lineage>
</organism>
<feature type="transmembrane region" description="Helical" evidence="4">
    <location>
        <begin position="242"/>
        <end position="265"/>
    </location>
</feature>
<dbReference type="InterPro" id="IPR011016">
    <property type="entry name" value="Znf_RING-CH"/>
</dbReference>
<accession>A0ABM1ECI9</accession>
<dbReference type="PANTHER" id="PTHR20893:SF2">
    <property type="entry name" value="LD08641P"/>
    <property type="match status" value="1"/>
</dbReference>
<dbReference type="PROSITE" id="PS51292">
    <property type="entry name" value="ZF_RING_CH"/>
    <property type="match status" value="1"/>
</dbReference>
<dbReference type="Pfam" id="PF12906">
    <property type="entry name" value="RINGv"/>
    <property type="match status" value="1"/>
</dbReference>
<dbReference type="InterPro" id="IPR013083">
    <property type="entry name" value="Znf_RING/FYVE/PHD"/>
</dbReference>
<evidence type="ECO:0000259" key="5">
    <source>
        <dbReference type="PROSITE" id="PS51292"/>
    </source>
</evidence>
<reference evidence="7" key="1">
    <citation type="submission" date="2025-08" db="UniProtKB">
        <authorList>
            <consortium name="RefSeq"/>
        </authorList>
    </citation>
    <scope>IDENTIFICATION</scope>
</reference>
<dbReference type="GeneID" id="106810939"/>
<feature type="transmembrane region" description="Helical" evidence="4">
    <location>
        <begin position="213"/>
        <end position="230"/>
    </location>
</feature>
<evidence type="ECO:0000256" key="3">
    <source>
        <dbReference type="ARBA" id="ARBA00022833"/>
    </source>
</evidence>
<keyword evidence="2" id="KW-0863">Zinc-finger</keyword>
<evidence type="ECO:0000313" key="6">
    <source>
        <dbReference type="Proteomes" id="UP000695022"/>
    </source>
</evidence>
<evidence type="ECO:0000256" key="4">
    <source>
        <dbReference type="SAM" id="Phobius"/>
    </source>
</evidence>
<proteinExistence type="predicted"/>
<dbReference type="Proteomes" id="UP000695022">
    <property type="component" value="Unplaced"/>
</dbReference>
<keyword evidence="1" id="KW-0479">Metal-binding</keyword>
<keyword evidence="4" id="KW-1133">Transmembrane helix</keyword>
<name>A0ABM1ECI9_PRICU</name>
<gene>
    <name evidence="7" type="primary">LOC106810939</name>
</gene>
<feature type="transmembrane region" description="Helical" evidence="4">
    <location>
        <begin position="62"/>
        <end position="81"/>
    </location>
</feature>
<feature type="transmembrane region" description="Helical" evidence="4">
    <location>
        <begin position="297"/>
        <end position="315"/>
    </location>
</feature>
<feature type="transmembrane region" description="Helical" evidence="4">
    <location>
        <begin position="173"/>
        <end position="193"/>
    </location>
</feature>
<feature type="transmembrane region" description="Helical" evidence="4">
    <location>
        <begin position="102"/>
        <end position="120"/>
    </location>
</feature>
<dbReference type="SMART" id="SM00744">
    <property type="entry name" value="RINGv"/>
    <property type="match status" value="1"/>
</dbReference>
<dbReference type="PANTHER" id="PTHR20893">
    <property type="entry name" value="LD08641P"/>
    <property type="match status" value="1"/>
</dbReference>
<keyword evidence="4" id="KW-0812">Transmembrane</keyword>
<keyword evidence="6" id="KW-1185">Reference proteome</keyword>
<feature type="domain" description="RING-CH-type" evidence="5">
    <location>
        <begin position="408"/>
        <end position="473"/>
    </location>
</feature>
<keyword evidence="3" id="KW-0862">Zinc</keyword>
<dbReference type="Gene3D" id="2.10.25.10">
    <property type="entry name" value="Laminin"/>
    <property type="match status" value="1"/>
</dbReference>
<feature type="transmembrane region" description="Helical" evidence="4">
    <location>
        <begin position="132"/>
        <end position="152"/>
    </location>
</feature>
<evidence type="ECO:0000256" key="1">
    <source>
        <dbReference type="ARBA" id="ARBA00022723"/>
    </source>
</evidence>
<dbReference type="CDD" id="cd16495">
    <property type="entry name" value="RING_CH-C4HC3_MARCH"/>
    <property type="match status" value="1"/>
</dbReference>
<sequence length="599" mass="68617">MDRLIKRSLEIMGAVGDHTYDQCLYNCSGHGMCMEGKCFCEVQFSGGTCADVNMRYFVSFGAVFYFLSAVSIIQLFMCMRADYMKQQKASWTAAVSVTSQKLLYVFVILASAIRGIYFSTKNTIRVEWASNLLLAYYPFLLSGVSLVICLWAEAFHLNDVRLDRPRFLSKSLVSFYVFNAFVYHVVVSCSQAFHLNDVRLDRPRFLSKSLVSFYVFNAFVYLVLMLRFIATDMITDSDVQGLVSFCVNAIFAFLMFVAVIFFLVYGVETYFRVHGAWSNRVDTQKWVNTTQLHMSRLGLVVQAGLQVFTIMFLVWDIMGDKWKQRLKIRERNCYDVLFRVAELGVALWFPCCLWNWSSPEQLWILNPKKILKQLDLDLDRQEDSETDRLLKRKYATYNTAPTTSAAGEPSSTSKECWICYDMERRDAGELIEPCGCRGDVAVVHHDCLRRWLMESLAPDDLHCKVCKQMYHVKEGAVWCFWLPVIFTQRHWTETVALLLLMAGAPVGSVVILRTVDQTFLQILAIGGAGMVEYVCMRRFGFSLIAAYNRARLQTVQILGRRAVWPETGDQQKLTIGHLSSITSEEATVEVHMQTPDECI</sequence>
<dbReference type="Gene3D" id="3.30.40.10">
    <property type="entry name" value="Zinc/RING finger domain, C3HC4 (zinc finger)"/>
    <property type="match status" value="1"/>
</dbReference>
<evidence type="ECO:0000313" key="7">
    <source>
        <dbReference type="RefSeq" id="XP_014669910.1"/>
    </source>
</evidence>
<keyword evidence="4" id="KW-0472">Membrane</keyword>
<dbReference type="RefSeq" id="XP_014669910.1">
    <property type="nucleotide sequence ID" value="XM_014814424.1"/>
</dbReference>